<dbReference type="OrthoDB" id="7997598at2"/>
<comment type="caution">
    <text evidence="1">The sequence shown here is derived from an EMBL/GenBank/DDBJ whole genome shotgun (WGS) entry which is preliminary data.</text>
</comment>
<dbReference type="EMBL" id="VUOA01000025">
    <property type="protein sequence ID" value="KAA2236613.1"/>
    <property type="molecule type" value="Genomic_DNA"/>
</dbReference>
<accession>A0A5B2VAQ6</accession>
<evidence type="ECO:0000313" key="2">
    <source>
        <dbReference type="Proteomes" id="UP000323142"/>
    </source>
</evidence>
<protein>
    <submittedName>
        <fullName evidence="1">Uncharacterized protein</fullName>
    </submittedName>
</protein>
<sequence>MSLILQPVRVATGSDEEGMLVFAGDRLVAVLVRLTDQHAETGLAGHWFLETGFGVLDRPHEATFPDLEAAKGWVHARLRDGRGGAGGA</sequence>
<dbReference type="RefSeq" id="WP_149818606.1">
    <property type="nucleotide sequence ID" value="NZ_VUOA01000025.1"/>
</dbReference>
<dbReference type="Proteomes" id="UP000323142">
    <property type="component" value="Unassembled WGS sequence"/>
</dbReference>
<evidence type="ECO:0000313" key="1">
    <source>
        <dbReference type="EMBL" id="KAA2236613.1"/>
    </source>
</evidence>
<name>A0A5B2VAQ6_9HYPH</name>
<proteinExistence type="predicted"/>
<reference evidence="1 2" key="2">
    <citation type="submission" date="2019-09" db="EMBL/GenBank/DDBJ databases">
        <authorList>
            <person name="Jin C."/>
        </authorList>
    </citation>
    <scope>NUCLEOTIDE SEQUENCE [LARGE SCALE GENOMIC DNA]</scope>
    <source>
        <strain evidence="1 2">BN140002</strain>
    </source>
</reference>
<gene>
    <name evidence="1" type="ORF">F0L46_14180</name>
</gene>
<reference evidence="1 2" key="1">
    <citation type="submission" date="2019-09" db="EMBL/GenBank/DDBJ databases">
        <title>Salinarimonas rosea gen. nov., sp. nov., a new member of the a-2 subgroup of the Proteobacteria.</title>
        <authorList>
            <person name="Liu J."/>
        </authorList>
    </citation>
    <scope>NUCLEOTIDE SEQUENCE [LARGE SCALE GENOMIC DNA]</scope>
    <source>
        <strain evidence="1 2">BN140002</strain>
    </source>
</reference>
<dbReference type="AlphaFoldDB" id="A0A5B2VAQ6"/>
<organism evidence="1 2">
    <name type="scientific">Salinarimonas soli</name>
    <dbReference type="NCBI Taxonomy" id="1638099"/>
    <lineage>
        <taxon>Bacteria</taxon>
        <taxon>Pseudomonadati</taxon>
        <taxon>Pseudomonadota</taxon>
        <taxon>Alphaproteobacteria</taxon>
        <taxon>Hyphomicrobiales</taxon>
        <taxon>Salinarimonadaceae</taxon>
        <taxon>Salinarimonas</taxon>
    </lineage>
</organism>
<keyword evidence="2" id="KW-1185">Reference proteome</keyword>